<dbReference type="AlphaFoldDB" id="A0AAQ3T6B0"/>
<dbReference type="EMBL" id="CP144748">
    <property type="protein sequence ID" value="WVZ67784.1"/>
    <property type="molecule type" value="Genomic_DNA"/>
</dbReference>
<feature type="compositionally biased region" description="Polar residues" evidence="1">
    <location>
        <begin position="225"/>
        <end position="235"/>
    </location>
</feature>
<evidence type="ECO:0000313" key="3">
    <source>
        <dbReference type="Proteomes" id="UP001341281"/>
    </source>
</evidence>
<organism evidence="2 3">
    <name type="scientific">Paspalum notatum var. saurae</name>
    <dbReference type="NCBI Taxonomy" id="547442"/>
    <lineage>
        <taxon>Eukaryota</taxon>
        <taxon>Viridiplantae</taxon>
        <taxon>Streptophyta</taxon>
        <taxon>Embryophyta</taxon>
        <taxon>Tracheophyta</taxon>
        <taxon>Spermatophyta</taxon>
        <taxon>Magnoliopsida</taxon>
        <taxon>Liliopsida</taxon>
        <taxon>Poales</taxon>
        <taxon>Poaceae</taxon>
        <taxon>PACMAD clade</taxon>
        <taxon>Panicoideae</taxon>
        <taxon>Andropogonodae</taxon>
        <taxon>Paspaleae</taxon>
        <taxon>Paspalinae</taxon>
        <taxon>Paspalum</taxon>
    </lineage>
</organism>
<evidence type="ECO:0000313" key="2">
    <source>
        <dbReference type="EMBL" id="WVZ67784.1"/>
    </source>
</evidence>
<feature type="compositionally biased region" description="Basic and acidic residues" evidence="1">
    <location>
        <begin position="208"/>
        <end position="224"/>
    </location>
</feature>
<name>A0AAQ3T6B0_PASNO</name>
<sequence length="266" mass="29454">MGAGEAFGPGNHHVDRGRVAPTPSPFHTPADQSSTACRKSQARPLGRSKHMEDYSKSLKSSSARIRLSARRDRCPPLSSDKDCFQTVPNATRTSRPSKKVPPSGGSSFAIVPDEKWYVCGYQNYTQVKYEVAQKQSSCGTSHPSNRQDQDSRSTSPGVCSIKKSCRDRSTELLKQEYSTEDSNRPPCSSHGSKTEVASGHSVSQRWMESWRRAEDRTATGDDGRLQNSSDGLWSSQWLRKDMTVAEAGNWQQQHRGSQIRGSCGRQ</sequence>
<proteinExistence type="predicted"/>
<keyword evidence="3" id="KW-1185">Reference proteome</keyword>
<protein>
    <submittedName>
        <fullName evidence="2">Uncharacterized protein</fullName>
    </submittedName>
</protein>
<feature type="compositionally biased region" description="Low complexity" evidence="1">
    <location>
        <begin position="57"/>
        <end position="66"/>
    </location>
</feature>
<reference evidence="2 3" key="1">
    <citation type="submission" date="2024-02" db="EMBL/GenBank/DDBJ databases">
        <title>High-quality chromosome-scale genome assembly of Pensacola bahiagrass (Paspalum notatum Flugge var. saurae).</title>
        <authorList>
            <person name="Vega J.M."/>
            <person name="Podio M."/>
            <person name="Orjuela J."/>
            <person name="Siena L.A."/>
            <person name="Pessino S.C."/>
            <person name="Combes M.C."/>
            <person name="Mariac C."/>
            <person name="Albertini E."/>
            <person name="Pupilli F."/>
            <person name="Ortiz J.P.A."/>
            <person name="Leblanc O."/>
        </authorList>
    </citation>
    <scope>NUCLEOTIDE SEQUENCE [LARGE SCALE GENOMIC DNA]</scope>
    <source>
        <strain evidence="2">R1</strain>
        <tissue evidence="2">Leaf</tissue>
    </source>
</reference>
<accession>A0AAQ3T6B0</accession>
<feature type="region of interest" description="Disordered" evidence="1">
    <location>
        <begin position="174"/>
        <end position="235"/>
    </location>
</feature>
<gene>
    <name evidence="2" type="ORF">U9M48_016821</name>
</gene>
<feature type="region of interest" description="Disordered" evidence="1">
    <location>
        <begin position="137"/>
        <end position="161"/>
    </location>
</feature>
<evidence type="ECO:0000256" key="1">
    <source>
        <dbReference type="SAM" id="MobiDB-lite"/>
    </source>
</evidence>
<dbReference type="Proteomes" id="UP001341281">
    <property type="component" value="Chromosome 04"/>
</dbReference>
<feature type="compositionally biased region" description="Basic and acidic residues" evidence="1">
    <location>
        <begin position="69"/>
        <end position="83"/>
    </location>
</feature>
<feature type="region of interest" description="Disordered" evidence="1">
    <location>
        <begin position="1"/>
        <end position="108"/>
    </location>
</feature>